<evidence type="ECO:0000313" key="1">
    <source>
        <dbReference type="EMBL" id="EGO24386.1"/>
    </source>
</evidence>
<reference evidence="1" key="1">
    <citation type="submission" date="2011-04" db="EMBL/GenBank/DDBJ databases">
        <title>Evolution of plant cell wall degrading machinery underlies the functional diversity of forest fungi.</title>
        <authorList>
            <consortium name="US DOE Joint Genome Institute (JGI-PGF)"/>
            <person name="Eastwood D.C."/>
            <person name="Floudas D."/>
            <person name="Binder M."/>
            <person name="Majcherczyk A."/>
            <person name="Schneider P."/>
            <person name="Aerts A."/>
            <person name="Asiegbu F.O."/>
            <person name="Baker S.E."/>
            <person name="Barry K."/>
            <person name="Bendiksby M."/>
            <person name="Blumentritt M."/>
            <person name="Coutinho P.M."/>
            <person name="Cullen D."/>
            <person name="Cullen D."/>
            <person name="Gathman A."/>
            <person name="Goodell B."/>
            <person name="Henrissat B."/>
            <person name="Ihrmark K."/>
            <person name="Kauserud H."/>
            <person name="Kohler A."/>
            <person name="LaButti K."/>
            <person name="Lapidus A."/>
            <person name="Lavin J.L."/>
            <person name="Lee Y.-H."/>
            <person name="Lindquist E."/>
            <person name="Lilly W."/>
            <person name="Lucas S."/>
            <person name="Morin E."/>
            <person name="Murat C."/>
            <person name="Oguiza J.A."/>
            <person name="Park J."/>
            <person name="Pisabarro A.G."/>
            <person name="Riley R."/>
            <person name="Rosling A."/>
            <person name="Salamov A."/>
            <person name="Schmidt O."/>
            <person name="Schmutz J."/>
            <person name="Skrede I."/>
            <person name="Stenlid J."/>
            <person name="Wiebenga A."/>
            <person name="Xie X."/>
            <person name="Kues U."/>
            <person name="Hibbett D.S."/>
            <person name="Hoffmeister D."/>
            <person name="Hogberg N."/>
            <person name="Martin F."/>
            <person name="Grigoriev I.V."/>
            <person name="Watkinson S.C."/>
        </authorList>
    </citation>
    <scope>NUCLEOTIDE SEQUENCE</scope>
    <source>
        <strain evidence="1">S7.9</strain>
    </source>
</reference>
<name>F8NWN3_SERL9</name>
<dbReference type="RefSeq" id="XP_007318405.1">
    <property type="nucleotide sequence ID" value="XM_007318343.1"/>
</dbReference>
<gene>
    <name evidence="1" type="ORF">SERLADRAFT_369620</name>
</gene>
<dbReference type="GeneID" id="18810312"/>
<protein>
    <submittedName>
        <fullName evidence="1">Uncharacterized protein</fullName>
    </submittedName>
</protein>
<dbReference type="HOGENOM" id="CLU_2689335_0_0_1"/>
<dbReference type="Proteomes" id="UP000008064">
    <property type="component" value="Unassembled WGS sequence"/>
</dbReference>
<proteinExistence type="predicted"/>
<accession>F8NWN3</accession>
<dbReference type="KEGG" id="sla:SERLADRAFT_369620"/>
<dbReference type="EMBL" id="GL945434">
    <property type="protein sequence ID" value="EGO24386.1"/>
    <property type="molecule type" value="Genomic_DNA"/>
</dbReference>
<dbReference type="AlphaFoldDB" id="F8NWN3"/>
<organism>
    <name type="scientific">Serpula lacrymans var. lacrymans (strain S7.9)</name>
    <name type="common">Dry rot fungus</name>
    <dbReference type="NCBI Taxonomy" id="578457"/>
    <lineage>
        <taxon>Eukaryota</taxon>
        <taxon>Fungi</taxon>
        <taxon>Dikarya</taxon>
        <taxon>Basidiomycota</taxon>
        <taxon>Agaricomycotina</taxon>
        <taxon>Agaricomycetes</taxon>
        <taxon>Agaricomycetidae</taxon>
        <taxon>Boletales</taxon>
        <taxon>Coniophorineae</taxon>
        <taxon>Serpulaceae</taxon>
        <taxon>Serpula</taxon>
    </lineage>
</organism>
<sequence length="74" mass="8237">MVSIIEASLAFIAVWVVSRVVKFNSNLKHLFLGCGSSPWIQSSISTAFSYRSHTPILKEMESRSDVYVGLEEVS</sequence>